<feature type="region of interest" description="Disordered" evidence="2">
    <location>
        <begin position="1"/>
        <end position="35"/>
    </location>
</feature>
<protein>
    <submittedName>
        <fullName evidence="3">EscU/YscU/HrcU family type III secretion system export apparatus switch protein</fullName>
    </submittedName>
</protein>
<dbReference type="Gene3D" id="3.40.1690.10">
    <property type="entry name" value="secretion proteins EscU"/>
    <property type="match status" value="1"/>
</dbReference>
<evidence type="ECO:0000256" key="2">
    <source>
        <dbReference type="SAM" id="MobiDB-lite"/>
    </source>
</evidence>
<comment type="similarity">
    <text evidence="1">Belongs to the type III secretion exporter family.</text>
</comment>
<proteinExistence type="inferred from homology"/>
<evidence type="ECO:0000313" key="4">
    <source>
        <dbReference type="Proteomes" id="UP000672602"/>
    </source>
</evidence>
<reference evidence="3" key="1">
    <citation type="submission" date="2021-04" db="EMBL/GenBank/DDBJ databases">
        <authorList>
            <person name="Zhang D.-C."/>
        </authorList>
    </citation>
    <scope>NUCLEOTIDE SEQUENCE</scope>
    <source>
        <strain evidence="3">CGMCC 1.15697</strain>
    </source>
</reference>
<evidence type="ECO:0000313" key="3">
    <source>
        <dbReference type="EMBL" id="MBP5857016.1"/>
    </source>
</evidence>
<dbReference type="InterPro" id="IPR006135">
    <property type="entry name" value="T3SS_substrate_exporter"/>
</dbReference>
<feature type="compositionally biased region" description="Low complexity" evidence="2">
    <location>
        <begin position="7"/>
        <end position="20"/>
    </location>
</feature>
<dbReference type="AlphaFoldDB" id="A0A8J7SMK5"/>
<dbReference type="RefSeq" id="WP_210681585.1">
    <property type="nucleotide sequence ID" value="NZ_JAGMWN010000003.1"/>
</dbReference>
<dbReference type="SUPFAM" id="SSF160544">
    <property type="entry name" value="EscU C-terminal domain-like"/>
    <property type="match status" value="1"/>
</dbReference>
<comment type="caution">
    <text evidence="3">The sequence shown here is derived from an EMBL/GenBank/DDBJ whole genome shotgun (WGS) entry which is preliminary data.</text>
</comment>
<dbReference type="PANTHER" id="PTHR30531:SF12">
    <property type="entry name" value="FLAGELLAR BIOSYNTHETIC PROTEIN FLHB"/>
    <property type="match status" value="1"/>
</dbReference>
<dbReference type="GO" id="GO:0009306">
    <property type="term" value="P:protein secretion"/>
    <property type="evidence" value="ECO:0007669"/>
    <property type="project" value="InterPro"/>
</dbReference>
<evidence type="ECO:0000256" key="1">
    <source>
        <dbReference type="ARBA" id="ARBA00010690"/>
    </source>
</evidence>
<keyword evidence="4" id="KW-1185">Reference proteome</keyword>
<dbReference type="EMBL" id="JAGMWN010000003">
    <property type="protein sequence ID" value="MBP5857016.1"/>
    <property type="molecule type" value="Genomic_DNA"/>
</dbReference>
<dbReference type="Pfam" id="PF01312">
    <property type="entry name" value="Bac_export_2"/>
    <property type="match status" value="1"/>
</dbReference>
<name>A0A8J7SMK5_9PROT</name>
<accession>A0A8J7SMK5</accession>
<gene>
    <name evidence="3" type="ORF">KAJ83_08350</name>
</gene>
<dbReference type="GO" id="GO:0005886">
    <property type="term" value="C:plasma membrane"/>
    <property type="evidence" value="ECO:0007669"/>
    <property type="project" value="TreeGrafter"/>
</dbReference>
<dbReference type="Proteomes" id="UP000672602">
    <property type="component" value="Unassembled WGS sequence"/>
</dbReference>
<organism evidence="3 4">
    <name type="scientific">Marivibrio halodurans</name>
    <dbReference type="NCBI Taxonomy" id="2039722"/>
    <lineage>
        <taxon>Bacteria</taxon>
        <taxon>Pseudomonadati</taxon>
        <taxon>Pseudomonadota</taxon>
        <taxon>Alphaproteobacteria</taxon>
        <taxon>Rhodospirillales</taxon>
        <taxon>Rhodospirillaceae</taxon>
        <taxon>Marivibrio</taxon>
    </lineage>
</organism>
<dbReference type="PANTHER" id="PTHR30531">
    <property type="entry name" value="FLAGELLAR BIOSYNTHETIC PROTEIN FLHB"/>
    <property type="match status" value="1"/>
</dbReference>
<dbReference type="InterPro" id="IPR029025">
    <property type="entry name" value="T3SS_substrate_exporter_C"/>
</dbReference>
<sequence>MVERSRTTTPHAGTPTPAASTRREDTGDAEPATADRKAVALSYKPETADSAPVVTASGRGHLAERILEAAREAGVPVHRDADLIEILAATDVGDEIPVEAFIAVAEVLRYVYQANGQAAPIPTRSTPADGSRK</sequence>